<comment type="caution">
    <text evidence="5">The sequence shown here is derived from an EMBL/GenBank/DDBJ whole genome shotgun (WGS) entry which is preliminary data.</text>
</comment>
<dbReference type="Proteomes" id="UP000072763">
    <property type="component" value="Unassembled WGS sequence"/>
</dbReference>
<proteinExistence type="predicted"/>
<sequence length="318" mass="35117">MIRYRLDPSDVSAVRFGISPLSELGLGLRAFRAPDRYPLQRPWLERIAGVLPLLDRPVLAGLVDERRWVADFVNPRPESPLGSFDDELQRLAGISPARLRSDLERVHGGVPDVFVGRHEDVVERLVRALATTWDLCFAPYWPRMRRVLQADVTHRGRIAAHEGVGAVLGGLSESVRFDGRHVDVRLNSPIARDRPVQGEGLTLVPSVFVVRASTLIDDDLPPTVMYPARGQGAMWSTASHPDVGAVRDLLGATRAALLDALGEPASSTDLAMRFGVSTSAVNQHLRVMERGGLLNRTRYGRAVLYYRSTVGDALVRRE</sequence>
<dbReference type="InterPro" id="IPR036388">
    <property type="entry name" value="WH-like_DNA-bd_sf"/>
</dbReference>
<organism evidence="5 6">
    <name type="scientific">Curtobacterium oceanosedimentum</name>
    <dbReference type="NCBI Taxonomy" id="465820"/>
    <lineage>
        <taxon>Bacteria</taxon>
        <taxon>Bacillati</taxon>
        <taxon>Actinomycetota</taxon>
        <taxon>Actinomycetes</taxon>
        <taxon>Micrococcales</taxon>
        <taxon>Microbacteriaceae</taxon>
        <taxon>Curtobacterium</taxon>
    </lineage>
</organism>
<dbReference type="Pfam" id="PF12840">
    <property type="entry name" value="HTH_20"/>
    <property type="match status" value="1"/>
</dbReference>
<feature type="domain" description="HTH arsR-type" evidence="4">
    <location>
        <begin position="248"/>
        <end position="316"/>
    </location>
</feature>
<dbReference type="InterPro" id="IPR036390">
    <property type="entry name" value="WH_DNA-bd_sf"/>
</dbReference>
<name>A0A147DQC9_9MICO</name>
<dbReference type="AlphaFoldDB" id="A0A147DQC9"/>
<dbReference type="InterPro" id="IPR011991">
    <property type="entry name" value="ArsR-like_HTH"/>
</dbReference>
<dbReference type="PANTHER" id="PTHR43132:SF6">
    <property type="entry name" value="HTH-TYPE TRANSCRIPTIONAL REPRESSOR CZRA"/>
    <property type="match status" value="1"/>
</dbReference>
<gene>
    <name evidence="5" type="ORF">NS359_09955</name>
</gene>
<evidence type="ECO:0000313" key="6">
    <source>
        <dbReference type="Proteomes" id="UP000072763"/>
    </source>
</evidence>
<evidence type="ECO:0000256" key="2">
    <source>
        <dbReference type="ARBA" id="ARBA00023125"/>
    </source>
</evidence>
<dbReference type="GO" id="GO:0003700">
    <property type="term" value="F:DNA-binding transcription factor activity"/>
    <property type="evidence" value="ECO:0007669"/>
    <property type="project" value="InterPro"/>
</dbReference>
<evidence type="ECO:0000256" key="3">
    <source>
        <dbReference type="ARBA" id="ARBA00023163"/>
    </source>
</evidence>
<dbReference type="Pfam" id="PF19361">
    <property type="entry name" value="DUF5937"/>
    <property type="match status" value="1"/>
</dbReference>
<evidence type="ECO:0000313" key="5">
    <source>
        <dbReference type="EMBL" id="KTR51525.1"/>
    </source>
</evidence>
<dbReference type="PATRIC" id="fig|465820.4.peg.2165"/>
<reference evidence="5 6" key="1">
    <citation type="journal article" date="2016" name="Front. Microbiol.">
        <title>Genomic Resource of Rice Seed Associated Bacteria.</title>
        <authorList>
            <person name="Midha S."/>
            <person name="Bansal K."/>
            <person name="Sharma S."/>
            <person name="Kumar N."/>
            <person name="Patil P.P."/>
            <person name="Chaudhry V."/>
            <person name="Patil P.B."/>
        </authorList>
    </citation>
    <scope>NUCLEOTIDE SEQUENCE [LARGE SCALE GENOMIC DNA]</scope>
    <source>
        <strain evidence="5 6">NS359</strain>
    </source>
</reference>
<dbReference type="InterPro" id="IPR051011">
    <property type="entry name" value="Metal_resp_trans_reg"/>
</dbReference>
<dbReference type="CDD" id="cd00090">
    <property type="entry name" value="HTH_ARSR"/>
    <property type="match status" value="1"/>
</dbReference>
<dbReference type="SMART" id="SM00418">
    <property type="entry name" value="HTH_ARSR"/>
    <property type="match status" value="1"/>
</dbReference>
<evidence type="ECO:0000256" key="1">
    <source>
        <dbReference type="ARBA" id="ARBA00023015"/>
    </source>
</evidence>
<dbReference type="GO" id="GO:0003677">
    <property type="term" value="F:DNA binding"/>
    <property type="evidence" value="ECO:0007669"/>
    <property type="project" value="UniProtKB-KW"/>
</dbReference>
<dbReference type="Gene3D" id="1.10.10.10">
    <property type="entry name" value="Winged helix-like DNA-binding domain superfamily/Winged helix DNA-binding domain"/>
    <property type="match status" value="1"/>
</dbReference>
<keyword evidence="3" id="KW-0804">Transcription</keyword>
<dbReference type="PANTHER" id="PTHR43132">
    <property type="entry name" value="ARSENICAL RESISTANCE OPERON REPRESSOR ARSR-RELATED"/>
    <property type="match status" value="1"/>
</dbReference>
<dbReference type="OrthoDB" id="3460651at2"/>
<protein>
    <submittedName>
        <fullName evidence="5">ArsR family transcriptional regulator</fullName>
    </submittedName>
</protein>
<keyword evidence="1" id="KW-0805">Transcription regulation</keyword>
<accession>A0A147DQC9</accession>
<dbReference type="SUPFAM" id="SSF46785">
    <property type="entry name" value="Winged helix' DNA-binding domain"/>
    <property type="match status" value="1"/>
</dbReference>
<keyword evidence="2" id="KW-0238">DNA-binding</keyword>
<dbReference type="RefSeq" id="WP_058749976.1">
    <property type="nucleotide sequence ID" value="NZ_LDRC01000051.1"/>
</dbReference>
<dbReference type="InterPro" id="IPR001845">
    <property type="entry name" value="HTH_ArsR_DNA-bd_dom"/>
</dbReference>
<evidence type="ECO:0000259" key="4">
    <source>
        <dbReference type="SMART" id="SM00418"/>
    </source>
</evidence>
<dbReference type="EMBL" id="LDRC01000051">
    <property type="protein sequence ID" value="KTR51525.1"/>
    <property type="molecule type" value="Genomic_DNA"/>
</dbReference>
<dbReference type="STRING" id="465820.NS263_15140"/>
<dbReference type="InterPro" id="IPR045981">
    <property type="entry name" value="DUF5937"/>
</dbReference>